<dbReference type="GO" id="GO:0004712">
    <property type="term" value="F:protein serine/threonine/tyrosine kinase activity"/>
    <property type="evidence" value="ECO:0007669"/>
    <property type="project" value="UniProtKB-UniRule"/>
</dbReference>
<evidence type="ECO:0000256" key="5">
    <source>
        <dbReference type="ARBA" id="ARBA00022527"/>
    </source>
</evidence>
<evidence type="ECO:0000313" key="17">
    <source>
        <dbReference type="EMBL" id="MBB1126030.1"/>
    </source>
</evidence>
<evidence type="ECO:0000313" key="18">
    <source>
        <dbReference type="Proteomes" id="UP000548632"/>
    </source>
</evidence>
<keyword evidence="9 14" id="KW-0418">Kinase</keyword>
<feature type="region of interest" description="Important for the catalytic mechanism of both phosphorylation and dephosphorylation" evidence="14">
    <location>
        <begin position="207"/>
        <end position="216"/>
    </location>
</feature>
<keyword evidence="10 14" id="KW-0067">ATP-binding</keyword>
<evidence type="ECO:0000256" key="1">
    <source>
        <dbReference type="ARBA" id="ARBA00001120"/>
    </source>
</evidence>
<keyword evidence="11 14" id="KW-0460">Magnesium</keyword>
<feature type="active site" evidence="14">
    <location>
        <position position="144"/>
    </location>
</feature>
<feature type="binding site" evidence="14">
    <location>
        <position position="166"/>
    </location>
    <ligand>
        <name>Mg(2+)</name>
        <dbReference type="ChEBI" id="CHEBI:18420"/>
    </ligand>
</feature>
<dbReference type="HAMAP" id="MF_01249">
    <property type="entry name" value="HPr_kinase"/>
    <property type="match status" value="1"/>
</dbReference>
<dbReference type="InterPro" id="IPR011104">
    <property type="entry name" value="Hpr_kin/Pase_C"/>
</dbReference>
<evidence type="ECO:0000256" key="4">
    <source>
        <dbReference type="ARBA" id="ARBA00011643"/>
    </source>
</evidence>
<dbReference type="GO" id="GO:0004674">
    <property type="term" value="F:protein serine/threonine kinase activity"/>
    <property type="evidence" value="ECO:0007669"/>
    <property type="project" value="UniProtKB-KW"/>
</dbReference>
<evidence type="ECO:0000259" key="16">
    <source>
        <dbReference type="Pfam" id="PF07475"/>
    </source>
</evidence>
<dbReference type="InterPro" id="IPR003755">
    <property type="entry name" value="HPr(Ser)_kin/Pase"/>
</dbReference>
<keyword evidence="6 14" id="KW-0808">Transferase</keyword>
<name>A0A839HD13_9GAMM</name>
<feature type="active site" evidence="14">
    <location>
        <position position="251"/>
    </location>
</feature>
<evidence type="ECO:0000256" key="2">
    <source>
        <dbReference type="ARBA" id="ARBA00001946"/>
    </source>
</evidence>
<dbReference type="GO" id="GO:0005524">
    <property type="term" value="F:ATP binding"/>
    <property type="evidence" value="ECO:0007669"/>
    <property type="project" value="UniProtKB-UniRule"/>
</dbReference>
<dbReference type="Proteomes" id="UP000548632">
    <property type="component" value="Unassembled WGS sequence"/>
</dbReference>
<dbReference type="FunFam" id="3.40.50.300:FF:000174">
    <property type="entry name" value="HPr kinase/phosphorylase"/>
    <property type="match status" value="1"/>
</dbReference>
<dbReference type="EC" id="2.7.4.-" evidence="14"/>
<keyword evidence="7 14" id="KW-0479">Metal-binding</keyword>
<evidence type="ECO:0000256" key="3">
    <source>
        <dbReference type="ARBA" id="ARBA00006883"/>
    </source>
</evidence>
<keyword evidence="12 14" id="KW-0511">Multifunctional enzyme</keyword>
<feature type="domain" description="HPr(Ser) kinase/phosphorylase N-terminal" evidence="15">
    <location>
        <begin position="7"/>
        <end position="133"/>
    </location>
</feature>
<comment type="domain">
    <text evidence="14">The Walker A ATP-binding motif also binds Pi and PPi.</text>
</comment>
<dbReference type="AlphaFoldDB" id="A0A839HD13"/>
<dbReference type="GO" id="GO:0000155">
    <property type="term" value="F:phosphorelay sensor kinase activity"/>
    <property type="evidence" value="ECO:0007669"/>
    <property type="project" value="InterPro"/>
</dbReference>
<comment type="caution">
    <text evidence="17">The sequence shown here is derived from an EMBL/GenBank/DDBJ whole genome shotgun (WGS) entry which is preliminary data.</text>
</comment>
<evidence type="ECO:0000256" key="12">
    <source>
        <dbReference type="ARBA" id="ARBA00023268"/>
    </source>
</evidence>
<evidence type="ECO:0000256" key="8">
    <source>
        <dbReference type="ARBA" id="ARBA00022741"/>
    </source>
</evidence>
<dbReference type="CDD" id="cd01918">
    <property type="entry name" value="HprK_C"/>
    <property type="match status" value="1"/>
</dbReference>
<feature type="binding site" evidence="14">
    <location>
        <position position="208"/>
    </location>
    <ligand>
        <name>Mg(2+)</name>
        <dbReference type="ChEBI" id="CHEBI:18420"/>
    </ligand>
</feature>
<sequence length="343" mass="37432">MTALNSLQTLVEQIGPQLQLRWLTAIPKQAVALRINSSDDGPRHSLVGSLNCIHPNRIQVLGQAEMAHLRDLSQLACADIIARLFDARPAAVIFAEHLTPDQCFYDWSAKYDIPLLSSPLKDYDLVDRLQYFLTHAFAERLTIHGVFLEVLGVGVLLVGDSGIGKSELALELIARGHRLIADDAPEFARIAPEMLEGRCPPVLRDFLEVRGLGVLNIRAMFGEGAVRDNDVLNLVVNMRTFTSDELVNMDRLRGSLSARSILGVAIPEITIPVAPGRNLAVLLETAVRSQILRIRGYDAGIDFIERQARAVAAASVPAFGQGELVNPPSPFDTILASLSPLKA</sequence>
<comment type="similarity">
    <text evidence="3 14">Belongs to the HPrK/P family.</text>
</comment>
<keyword evidence="18" id="KW-1185">Reference proteome</keyword>
<organism evidence="17 18">
    <name type="scientific">Thiospirillum jenense</name>
    <dbReference type="NCBI Taxonomy" id="1653858"/>
    <lineage>
        <taxon>Bacteria</taxon>
        <taxon>Pseudomonadati</taxon>
        <taxon>Pseudomonadota</taxon>
        <taxon>Gammaproteobacteria</taxon>
        <taxon>Chromatiales</taxon>
        <taxon>Chromatiaceae</taxon>
        <taxon>Thiospirillum</taxon>
    </lineage>
</organism>
<comment type="miscellaneous">
    <text evidence="14">Both phosphorylation and phosphorolysis are carried out by the same active site and suggest a common mechanism for both reactions.</text>
</comment>
<gene>
    <name evidence="14 17" type="primary">hprK</name>
    <name evidence="17" type="ORF">HUK38_07270</name>
</gene>
<dbReference type="RefSeq" id="WP_182583653.1">
    <property type="nucleotide sequence ID" value="NZ_JABVCQ010000012.1"/>
</dbReference>
<dbReference type="InterPro" id="IPR011126">
    <property type="entry name" value="Hpr_kin/Pase_Hpr_N"/>
</dbReference>
<dbReference type="Gene3D" id="3.40.50.300">
    <property type="entry name" value="P-loop containing nucleotide triphosphate hydrolases"/>
    <property type="match status" value="1"/>
</dbReference>
<comment type="subunit">
    <text evidence="4 14">Homohexamer.</text>
</comment>
<protein>
    <recommendedName>
        <fullName evidence="14">HPr kinase/phosphorylase</fullName>
        <shortName evidence="14">HPrK/P</shortName>
        <ecNumber evidence="14">2.7.11.-</ecNumber>
        <ecNumber evidence="14">2.7.4.-</ecNumber>
    </recommendedName>
    <alternativeName>
        <fullName evidence="14">HPr(Ser) kinase/phosphorylase</fullName>
    </alternativeName>
</protein>
<evidence type="ECO:0000256" key="6">
    <source>
        <dbReference type="ARBA" id="ARBA00022679"/>
    </source>
</evidence>
<feature type="domain" description="HPr kinase/phosphorylase C-terminal" evidence="16">
    <location>
        <begin position="136"/>
        <end position="306"/>
    </location>
</feature>
<dbReference type="InterPro" id="IPR027417">
    <property type="entry name" value="P-loop_NTPase"/>
</dbReference>
<comment type="cofactor">
    <cofactor evidence="2 14">
        <name>Mg(2+)</name>
        <dbReference type="ChEBI" id="CHEBI:18420"/>
    </cofactor>
</comment>
<dbReference type="SUPFAM" id="SSF53795">
    <property type="entry name" value="PEP carboxykinase-like"/>
    <property type="match status" value="1"/>
</dbReference>
<comment type="catalytic activity">
    <reaction evidence="1 14">
        <text>[HPr protein]-L-serine + ATP = [HPr protein]-O-phospho-L-serine + ADP + H(+)</text>
        <dbReference type="Rhea" id="RHEA:46600"/>
        <dbReference type="Rhea" id="RHEA-COMP:11602"/>
        <dbReference type="Rhea" id="RHEA-COMP:11603"/>
        <dbReference type="ChEBI" id="CHEBI:15378"/>
        <dbReference type="ChEBI" id="CHEBI:29999"/>
        <dbReference type="ChEBI" id="CHEBI:30616"/>
        <dbReference type="ChEBI" id="CHEBI:83421"/>
        <dbReference type="ChEBI" id="CHEBI:456216"/>
    </reaction>
</comment>
<reference evidence="17 18" key="1">
    <citation type="journal article" date="2020" name="Arch. Microbiol.">
        <title>The genome sequence of the giant phototrophic gammaproteobacterium Thiospirillum jenense gives insight into its physiological properties and phylogenetic relationships.</title>
        <authorList>
            <person name="Imhoff J.F."/>
            <person name="Meyer T.E."/>
            <person name="Kyndt J.A."/>
        </authorList>
    </citation>
    <scope>NUCLEOTIDE SEQUENCE [LARGE SCALE GENOMIC DNA]</scope>
    <source>
        <strain evidence="17 18">DSM 216</strain>
    </source>
</reference>
<keyword evidence="8 14" id="KW-0547">Nucleotide-binding</keyword>
<dbReference type="PANTHER" id="PTHR30305">
    <property type="entry name" value="PROTEIN YJDM-RELATED"/>
    <property type="match status" value="1"/>
</dbReference>
<evidence type="ECO:0000256" key="7">
    <source>
        <dbReference type="ARBA" id="ARBA00022723"/>
    </source>
</evidence>
<dbReference type="PANTHER" id="PTHR30305:SF1">
    <property type="entry name" value="HPR KINASE_PHOSPHORYLASE"/>
    <property type="match status" value="1"/>
</dbReference>
<accession>A0A839HD13</accession>
<dbReference type="Gene3D" id="3.40.1390.20">
    <property type="entry name" value="HprK N-terminal domain-like"/>
    <property type="match status" value="1"/>
</dbReference>
<dbReference type="GO" id="GO:0000287">
    <property type="term" value="F:magnesium ion binding"/>
    <property type="evidence" value="ECO:0007669"/>
    <property type="project" value="UniProtKB-UniRule"/>
</dbReference>
<dbReference type="SUPFAM" id="SSF75138">
    <property type="entry name" value="HprK N-terminal domain-like"/>
    <property type="match status" value="1"/>
</dbReference>
<dbReference type="NCBIfam" id="TIGR00679">
    <property type="entry name" value="hpr-ser"/>
    <property type="match status" value="1"/>
</dbReference>
<dbReference type="EMBL" id="JABVCQ010000012">
    <property type="protein sequence ID" value="MBB1126030.1"/>
    <property type="molecule type" value="Genomic_DNA"/>
</dbReference>
<comment type="function">
    <text evidence="14">Catalyzes the ATP- as well as the pyrophosphate-dependent phosphorylation of a specific serine residue in HPr, a phosphocarrier protein of the phosphoenolpyruvate-dependent sugar phosphotransferase system (PTS). HprK/P also catalyzes the pyrophosphate-producing, inorganic phosphate-dependent dephosphorylation (phosphorolysis) of seryl-phosphorylated HPr (P-Ser-HPr).</text>
</comment>
<feature type="region of interest" description="Important for the catalytic mechanism of dephosphorylation" evidence="14">
    <location>
        <begin position="272"/>
        <end position="277"/>
    </location>
</feature>
<keyword evidence="5 14" id="KW-0723">Serine/threonine-protein kinase</keyword>
<proteinExistence type="inferred from homology"/>
<dbReference type="Pfam" id="PF02603">
    <property type="entry name" value="Hpr_kinase_N"/>
    <property type="match status" value="1"/>
</dbReference>
<feature type="active site" description="Proton acceptor; for phosphorylation activity. Proton donor; for dephosphorylation activity" evidence="14">
    <location>
        <position position="183"/>
    </location>
</feature>
<dbReference type="GO" id="GO:0006109">
    <property type="term" value="P:regulation of carbohydrate metabolic process"/>
    <property type="evidence" value="ECO:0007669"/>
    <property type="project" value="UniProtKB-UniRule"/>
</dbReference>
<dbReference type="Pfam" id="PF07475">
    <property type="entry name" value="Hpr_kinase_C"/>
    <property type="match status" value="1"/>
</dbReference>
<feature type="active site" evidence="14">
    <location>
        <position position="165"/>
    </location>
</feature>
<feature type="binding site" evidence="14">
    <location>
        <begin position="159"/>
        <end position="166"/>
    </location>
    <ligand>
        <name>ATP</name>
        <dbReference type="ChEBI" id="CHEBI:30616"/>
    </ligand>
</feature>
<comment type="catalytic activity">
    <reaction evidence="13 14">
        <text>[HPr protein]-O-phospho-L-serine + phosphate + H(+) = [HPr protein]-L-serine + diphosphate</text>
        <dbReference type="Rhea" id="RHEA:46604"/>
        <dbReference type="Rhea" id="RHEA-COMP:11602"/>
        <dbReference type="Rhea" id="RHEA-COMP:11603"/>
        <dbReference type="ChEBI" id="CHEBI:15378"/>
        <dbReference type="ChEBI" id="CHEBI:29999"/>
        <dbReference type="ChEBI" id="CHEBI:33019"/>
        <dbReference type="ChEBI" id="CHEBI:43474"/>
        <dbReference type="ChEBI" id="CHEBI:83421"/>
    </reaction>
</comment>
<evidence type="ECO:0000259" key="15">
    <source>
        <dbReference type="Pfam" id="PF02603"/>
    </source>
</evidence>
<dbReference type="InterPro" id="IPR028979">
    <property type="entry name" value="Ser_kin/Pase_Hpr-like_N_sf"/>
</dbReference>
<evidence type="ECO:0000256" key="11">
    <source>
        <dbReference type="ARBA" id="ARBA00022842"/>
    </source>
</evidence>
<evidence type="ECO:0000256" key="10">
    <source>
        <dbReference type="ARBA" id="ARBA00022840"/>
    </source>
</evidence>
<evidence type="ECO:0000256" key="9">
    <source>
        <dbReference type="ARBA" id="ARBA00022777"/>
    </source>
</evidence>
<evidence type="ECO:0000256" key="13">
    <source>
        <dbReference type="ARBA" id="ARBA00047657"/>
    </source>
</evidence>
<dbReference type="EC" id="2.7.11.-" evidence="14"/>
<evidence type="ECO:0000256" key="14">
    <source>
        <dbReference type="HAMAP-Rule" id="MF_01249"/>
    </source>
</evidence>